<dbReference type="AlphaFoldDB" id="A0A0A0JB35"/>
<evidence type="ECO:0000256" key="1">
    <source>
        <dbReference type="SAM" id="Phobius"/>
    </source>
</evidence>
<gene>
    <name evidence="2" type="ORF">N802_09045</name>
</gene>
<organism evidence="2 3">
    <name type="scientific">Knoellia sinensis KCTC 19936</name>
    <dbReference type="NCBI Taxonomy" id="1385520"/>
    <lineage>
        <taxon>Bacteria</taxon>
        <taxon>Bacillati</taxon>
        <taxon>Actinomycetota</taxon>
        <taxon>Actinomycetes</taxon>
        <taxon>Micrococcales</taxon>
        <taxon>Intrasporangiaceae</taxon>
        <taxon>Knoellia</taxon>
    </lineage>
</organism>
<dbReference type="STRING" id="1385520.N802_09045"/>
<sequence>MPACALALDEAFARAVGRGRWAARFVPGTGAGTSARGVALVADFGADFGADLRADCDAADAAFRAAGRSAAFFDVAGMVASGAAAVDSSGVERRRARSPEARAAPAASVDGFADFRVVAFFATLFAADDRLDATGAFFLGVGFGVLDLVVAISASLAWDGREPAGLPRRRRRGHR</sequence>
<dbReference type="EMBL" id="AVPJ01000003">
    <property type="protein sequence ID" value="KGN33989.1"/>
    <property type="molecule type" value="Genomic_DNA"/>
</dbReference>
<feature type="transmembrane region" description="Helical" evidence="1">
    <location>
        <begin position="133"/>
        <end position="158"/>
    </location>
</feature>
<comment type="caution">
    <text evidence="2">The sequence shown here is derived from an EMBL/GenBank/DDBJ whole genome shotgun (WGS) entry which is preliminary data.</text>
</comment>
<accession>A0A0A0JB35</accession>
<dbReference type="Proteomes" id="UP000030002">
    <property type="component" value="Unassembled WGS sequence"/>
</dbReference>
<keyword evidence="3" id="KW-1185">Reference proteome</keyword>
<reference evidence="2 3" key="1">
    <citation type="submission" date="2013-08" db="EMBL/GenBank/DDBJ databases">
        <title>The genome sequence of Knoellia sinensis.</title>
        <authorList>
            <person name="Zhu W."/>
            <person name="Wang G."/>
        </authorList>
    </citation>
    <scope>NUCLEOTIDE SEQUENCE [LARGE SCALE GENOMIC DNA]</scope>
    <source>
        <strain evidence="2 3">KCTC 19936</strain>
    </source>
</reference>
<evidence type="ECO:0000313" key="2">
    <source>
        <dbReference type="EMBL" id="KGN33989.1"/>
    </source>
</evidence>
<evidence type="ECO:0000313" key="3">
    <source>
        <dbReference type="Proteomes" id="UP000030002"/>
    </source>
</evidence>
<protein>
    <submittedName>
        <fullName evidence="2">Uncharacterized protein</fullName>
    </submittedName>
</protein>
<name>A0A0A0JB35_9MICO</name>
<keyword evidence="1" id="KW-0472">Membrane</keyword>
<keyword evidence="1" id="KW-1133">Transmembrane helix</keyword>
<keyword evidence="1" id="KW-0812">Transmembrane</keyword>
<proteinExistence type="predicted"/>